<sequence>MNPKYSPLFTPYTLNNGVEIKNRLTVAPLTIYDSGEDGEMTEAGRCFWQNRFEGFGLYIMPFTNVHPSGIGFESPNAFDERHLPTLREYAEIAHAQGAKAVVQIAHSGSRAERSMTQGHDVLAPTGDLYGRFPR</sequence>
<comment type="caution">
    <text evidence="4">The sequence shown here is derived from an EMBL/GenBank/DDBJ whole genome shotgun (WGS) entry which is preliminary data.</text>
</comment>
<organism evidence="4 5">
    <name type="scientific">Actinobacillus ureae ATCC 25976</name>
    <dbReference type="NCBI Taxonomy" id="887324"/>
    <lineage>
        <taxon>Bacteria</taxon>
        <taxon>Pseudomonadati</taxon>
        <taxon>Pseudomonadota</taxon>
        <taxon>Gammaproteobacteria</taxon>
        <taxon>Pasteurellales</taxon>
        <taxon>Pasteurellaceae</taxon>
        <taxon>Actinobacillus</taxon>
    </lineage>
</organism>
<dbReference type="GO" id="GO:0010181">
    <property type="term" value="F:FMN binding"/>
    <property type="evidence" value="ECO:0007669"/>
    <property type="project" value="InterPro"/>
</dbReference>
<evidence type="ECO:0000313" key="5">
    <source>
        <dbReference type="Proteomes" id="UP000005467"/>
    </source>
</evidence>
<feature type="domain" description="NADH:flavin oxidoreductase/NADH oxidase N-terminal" evidence="3">
    <location>
        <begin position="8"/>
        <end position="117"/>
    </location>
</feature>
<evidence type="ECO:0000256" key="1">
    <source>
        <dbReference type="ARBA" id="ARBA00022630"/>
    </source>
</evidence>
<gene>
    <name evidence="4" type="ORF">HMPREF0027_0796</name>
</gene>
<accession>E8KG29</accession>
<proteinExistence type="predicted"/>
<reference evidence="4 5" key="1">
    <citation type="submission" date="2011-01" db="EMBL/GenBank/DDBJ databases">
        <authorList>
            <person name="Muzny D."/>
            <person name="Qin X."/>
            <person name="Deng J."/>
            <person name="Jiang H."/>
            <person name="Liu Y."/>
            <person name="Qu J."/>
            <person name="Song X.-Z."/>
            <person name="Zhang L."/>
            <person name="Thornton R."/>
            <person name="Coyle M."/>
            <person name="Francisco L."/>
            <person name="Jackson L."/>
            <person name="Javaid M."/>
            <person name="Korchina V."/>
            <person name="Kovar C."/>
            <person name="Mata R."/>
            <person name="Mathew T."/>
            <person name="Ngo R."/>
            <person name="Nguyen L."/>
            <person name="Nguyen N."/>
            <person name="Okwuonu G."/>
            <person name="Ongeri F."/>
            <person name="Pham C."/>
            <person name="Simmons D."/>
            <person name="Wilczek-Boney K."/>
            <person name="Hale W."/>
            <person name="Jakkamsetti A."/>
            <person name="Pham P."/>
            <person name="Ruth R."/>
            <person name="San Lucas F."/>
            <person name="Warren J."/>
            <person name="Zhang J."/>
            <person name="Zhao Z."/>
            <person name="Zhou C."/>
            <person name="Zhu D."/>
            <person name="Lee S."/>
            <person name="Bess C."/>
            <person name="Blankenburg K."/>
            <person name="Forbes L."/>
            <person name="Fu Q."/>
            <person name="Gubbala S."/>
            <person name="Hirani K."/>
            <person name="Jayaseelan J.C."/>
            <person name="Lara F."/>
            <person name="Munidasa M."/>
            <person name="Palculict T."/>
            <person name="Patil S."/>
            <person name="Pu L.-L."/>
            <person name="Saada N."/>
            <person name="Tang L."/>
            <person name="Weissenberger G."/>
            <person name="Zhu Y."/>
            <person name="Hemphill L."/>
            <person name="Shang Y."/>
            <person name="Youmans B."/>
            <person name="Ayvaz T."/>
            <person name="Ross M."/>
            <person name="Santibanez J."/>
            <person name="Aqrawi P."/>
            <person name="Gross S."/>
            <person name="Joshi V."/>
            <person name="Fowler G."/>
            <person name="Nazareth L."/>
            <person name="Reid J."/>
            <person name="Worley K."/>
            <person name="Petrosino J."/>
            <person name="Highlander S."/>
            <person name="Gibbs R."/>
        </authorList>
    </citation>
    <scope>NUCLEOTIDE SEQUENCE [LARGE SCALE GENOMIC DNA]</scope>
    <source>
        <strain evidence="4 5">ATCC 25976</strain>
    </source>
</reference>
<dbReference type="AlphaFoldDB" id="E8KG29"/>
<dbReference type="Gene3D" id="3.20.20.70">
    <property type="entry name" value="Aldolase class I"/>
    <property type="match status" value="1"/>
</dbReference>
<keyword evidence="5" id="KW-1185">Reference proteome</keyword>
<dbReference type="PANTHER" id="PTHR43656">
    <property type="entry name" value="BINDING OXIDOREDUCTASE, PUTATIVE (AFU_ORTHOLOGUE AFUA_2G08260)-RELATED"/>
    <property type="match status" value="1"/>
</dbReference>
<dbReference type="PANTHER" id="PTHR43656:SF2">
    <property type="entry name" value="BINDING OXIDOREDUCTASE, PUTATIVE (AFU_ORTHOLOGUE AFUA_2G08260)-RELATED"/>
    <property type="match status" value="1"/>
</dbReference>
<protein>
    <recommendedName>
        <fullName evidence="3">NADH:flavin oxidoreductase/NADH oxidase N-terminal domain-containing protein</fullName>
    </recommendedName>
</protein>
<evidence type="ECO:0000313" key="4">
    <source>
        <dbReference type="EMBL" id="EFX92153.1"/>
    </source>
</evidence>
<keyword evidence="1" id="KW-0285">Flavoprotein</keyword>
<dbReference type="InterPro" id="IPR001155">
    <property type="entry name" value="OxRdtase_FMN_N"/>
</dbReference>
<keyword evidence="2" id="KW-0560">Oxidoreductase</keyword>
<dbReference type="HOGENOM" id="CLU_012153_3_2_6"/>
<dbReference type="InterPro" id="IPR013785">
    <property type="entry name" value="Aldolase_TIM"/>
</dbReference>
<evidence type="ECO:0000259" key="3">
    <source>
        <dbReference type="Pfam" id="PF00724"/>
    </source>
</evidence>
<name>E8KG29_9PAST</name>
<dbReference type="GO" id="GO:0016491">
    <property type="term" value="F:oxidoreductase activity"/>
    <property type="evidence" value="ECO:0007669"/>
    <property type="project" value="UniProtKB-KW"/>
</dbReference>
<dbReference type="SUPFAM" id="SSF51395">
    <property type="entry name" value="FMN-linked oxidoreductases"/>
    <property type="match status" value="1"/>
</dbReference>
<dbReference type="EMBL" id="AEVG01000055">
    <property type="protein sequence ID" value="EFX92153.1"/>
    <property type="molecule type" value="Genomic_DNA"/>
</dbReference>
<dbReference type="Pfam" id="PF00724">
    <property type="entry name" value="Oxidored_FMN"/>
    <property type="match status" value="1"/>
</dbReference>
<evidence type="ECO:0000256" key="2">
    <source>
        <dbReference type="ARBA" id="ARBA00023002"/>
    </source>
</evidence>
<dbReference type="Proteomes" id="UP000005467">
    <property type="component" value="Unassembled WGS sequence"/>
</dbReference>
<dbReference type="InterPro" id="IPR051799">
    <property type="entry name" value="NADH_flavin_oxidoreductase"/>
</dbReference>